<evidence type="ECO:0000256" key="2">
    <source>
        <dbReference type="SAM" id="MobiDB-lite"/>
    </source>
</evidence>
<feature type="region of interest" description="Disordered" evidence="2">
    <location>
        <begin position="566"/>
        <end position="634"/>
    </location>
</feature>
<dbReference type="STRING" id="200324.A0A2N5T4G2"/>
<feature type="chain" id="PRO_5014600615" evidence="3">
    <location>
        <begin position="24"/>
        <end position="634"/>
    </location>
</feature>
<sequence>MLGIKSLIGLLGFSMLASEITVGASPTYVLNLSTLTKSKRDLLLSRGAPIESRPSLVARAPKGGKGGPKSFIAEAGGAPGGVGGLEGLGGPGGLGAKEAKLGGLEGFGGVRPPPEAFGGPVGKGLLGDILGVAPGADGLPPPPPAELFGRAGALGSPPGKEGKGGKGKGLLGDILGVGPPPPGLAGVPPPPLLLEGEAGKSIGGDGKLVPEISSGQGVRGREIRAGGRQFVSGRTGTRELATEAPPTTLSPFVQGEFPPPPTPEFGFGKTGKGGKELGGGGKIVREAALTLAQASRLMDNIMLQMQDTNTSPDDVKRGAELASKLGSGESFLRQVLASISQDPTATQKSLGIIRENAPLVIQGFEEIAKNSGDKGRVKETLEKMGAARKQVLLANNEMIQGLSRGTQSLQRVQSTQSRDGQTQLNTLAINDEGRKTIEEAQRNLAAQSKEVDDQIAILGKEGTGAAEIAAAATKAIEQELAQNFPREVLVSGASNAAAAMQALANVRDREFPQVVAGLRFIAASGNNTQAVKTVVPFVVEGRRLIAEANQRLLELSGGAAAEIKQNNRVANDNGNQARNQASEDAAKKRKELAEQKEEEEAQARLEREVATEENNLPQVGRQGGVQNAEAELEA</sequence>
<keyword evidence="3" id="KW-0732">Signal</keyword>
<dbReference type="EMBL" id="PGCJ01000798">
    <property type="protein sequence ID" value="PLW20375.1"/>
    <property type="molecule type" value="Genomic_DNA"/>
</dbReference>
<dbReference type="Proteomes" id="UP000235388">
    <property type="component" value="Unassembled WGS sequence"/>
</dbReference>
<comment type="caution">
    <text evidence="4">The sequence shown here is derived from an EMBL/GenBank/DDBJ whole genome shotgun (WGS) entry which is preliminary data.</text>
</comment>
<protein>
    <submittedName>
        <fullName evidence="4">Uncharacterized protein</fullName>
    </submittedName>
</protein>
<gene>
    <name evidence="4" type="ORF">PCANC_12801</name>
</gene>
<feature type="signal peptide" evidence="3">
    <location>
        <begin position="1"/>
        <end position="23"/>
    </location>
</feature>
<organism evidence="4 5">
    <name type="scientific">Puccinia coronata f. sp. avenae</name>
    <dbReference type="NCBI Taxonomy" id="200324"/>
    <lineage>
        <taxon>Eukaryota</taxon>
        <taxon>Fungi</taxon>
        <taxon>Dikarya</taxon>
        <taxon>Basidiomycota</taxon>
        <taxon>Pucciniomycotina</taxon>
        <taxon>Pucciniomycetes</taxon>
        <taxon>Pucciniales</taxon>
        <taxon>Pucciniaceae</taxon>
        <taxon>Puccinia</taxon>
    </lineage>
</organism>
<evidence type="ECO:0000313" key="5">
    <source>
        <dbReference type="Proteomes" id="UP000235388"/>
    </source>
</evidence>
<feature type="compositionally biased region" description="Polar residues" evidence="2">
    <location>
        <begin position="566"/>
        <end position="582"/>
    </location>
</feature>
<feature type="compositionally biased region" description="Basic and acidic residues" evidence="2">
    <location>
        <begin position="591"/>
        <end position="610"/>
    </location>
</feature>
<keyword evidence="1" id="KW-0175">Coiled coil</keyword>
<evidence type="ECO:0000256" key="3">
    <source>
        <dbReference type="SAM" id="SignalP"/>
    </source>
</evidence>
<feature type="coiled-coil region" evidence="1">
    <location>
        <begin position="430"/>
        <end position="457"/>
    </location>
</feature>
<keyword evidence="5" id="KW-1185">Reference proteome</keyword>
<accession>A0A2N5T4G2</accession>
<dbReference type="OrthoDB" id="2507521at2759"/>
<evidence type="ECO:0000256" key="1">
    <source>
        <dbReference type="SAM" id="Coils"/>
    </source>
</evidence>
<name>A0A2N5T4G2_9BASI</name>
<dbReference type="AlphaFoldDB" id="A0A2N5T4G2"/>
<reference evidence="4 5" key="1">
    <citation type="submission" date="2017-11" db="EMBL/GenBank/DDBJ databases">
        <title>De novo assembly and phasing of dikaryotic genomes from two isolates of Puccinia coronata f. sp. avenae, the causal agent of oat crown rust.</title>
        <authorList>
            <person name="Miller M.E."/>
            <person name="Zhang Y."/>
            <person name="Omidvar V."/>
            <person name="Sperschneider J."/>
            <person name="Schwessinger B."/>
            <person name="Raley C."/>
            <person name="Palmer J.M."/>
            <person name="Garnica D."/>
            <person name="Upadhyaya N."/>
            <person name="Rathjen J."/>
            <person name="Taylor J.M."/>
            <person name="Park R.F."/>
            <person name="Dodds P.N."/>
            <person name="Hirsch C.D."/>
            <person name="Kianian S.F."/>
            <person name="Figueroa M."/>
        </authorList>
    </citation>
    <scope>NUCLEOTIDE SEQUENCE [LARGE SCALE GENOMIC DNA]</scope>
    <source>
        <strain evidence="4">12NC29</strain>
    </source>
</reference>
<proteinExistence type="predicted"/>
<evidence type="ECO:0000313" key="4">
    <source>
        <dbReference type="EMBL" id="PLW20375.1"/>
    </source>
</evidence>